<organism evidence="4 5">
    <name type="scientific">Leifsonia xyli subsp. xyli</name>
    <dbReference type="NCBI Taxonomy" id="59736"/>
    <lineage>
        <taxon>Bacteria</taxon>
        <taxon>Bacillati</taxon>
        <taxon>Actinomycetota</taxon>
        <taxon>Actinomycetes</taxon>
        <taxon>Micrococcales</taxon>
        <taxon>Microbacteriaceae</taxon>
        <taxon>Leifsonia</taxon>
    </lineage>
</organism>
<feature type="transmembrane region" description="Helical" evidence="2">
    <location>
        <begin position="424"/>
        <end position="443"/>
    </location>
</feature>
<protein>
    <recommendedName>
        <fullName evidence="3">RCC1-like domain-containing protein</fullName>
    </recommendedName>
</protein>
<dbReference type="Pfam" id="PF25390">
    <property type="entry name" value="WD40_RLD"/>
    <property type="match status" value="1"/>
</dbReference>
<dbReference type="InterPro" id="IPR011043">
    <property type="entry name" value="Gal_Oxase/kelch_b-propeller"/>
</dbReference>
<reference evidence="4 5" key="1">
    <citation type="submission" date="2015-11" db="EMBL/GenBank/DDBJ databases">
        <authorList>
            <person name="Zhang Y."/>
            <person name="Guo Z."/>
        </authorList>
    </citation>
    <scope>NUCLEOTIDE SEQUENCE [LARGE SCALE GENOMIC DNA]</scope>
    <source>
        <strain evidence="5">gdw1</strain>
    </source>
</reference>
<evidence type="ECO:0000256" key="1">
    <source>
        <dbReference type="ARBA" id="ARBA00022737"/>
    </source>
</evidence>
<keyword evidence="2" id="KW-0812">Transmembrane</keyword>
<dbReference type="Pfam" id="PF00415">
    <property type="entry name" value="RCC1"/>
    <property type="match status" value="2"/>
</dbReference>
<dbReference type="InterPro" id="IPR051625">
    <property type="entry name" value="Signaling_Regulatory_Domain"/>
</dbReference>
<comment type="caution">
    <text evidence="4">The sequence shown here is derived from an EMBL/GenBank/DDBJ whole genome shotgun (WGS) entry which is preliminary data.</text>
</comment>
<keyword evidence="2" id="KW-0472">Membrane</keyword>
<dbReference type="PROSITE" id="PS50012">
    <property type="entry name" value="RCC1_3"/>
    <property type="match status" value="7"/>
</dbReference>
<dbReference type="InterPro" id="IPR058923">
    <property type="entry name" value="RCC1-like_dom"/>
</dbReference>
<gene>
    <name evidence="4" type="ORF">ATY41_08100</name>
</gene>
<proteinExistence type="predicted"/>
<dbReference type="InterPro" id="IPR000408">
    <property type="entry name" value="Reg_chr_condens"/>
</dbReference>
<dbReference type="PANTHER" id="PTHR22872">
    <property type="entry name" value="BTK-BINDING PROTEIN-RELATED"/>
    <property type="match status" value="1"/>
</dbReference>
<name>A0A1E2SM60_LEIXY</name>
<evidence type="ECO:0000256" key="2">
    <source>
        <dbReference type="SAM" id="Phobius"/>
    </source>
</evidence>
<dbReference type="InterPro" id="IPR009091">
    <property type="entry name" value="RCC1/BLIP-II"/>
</dbReference>
<accession>A0A1E2SM60</accession>
<sequence length="465" mass="46511">MSPVAVSWAATTHNTGDTWNISTFCTTPTPLPATGTTHGGTCVALNLTRTITAIAAGGYHSLALASDGTVWAWGHNNDGELGNGTTTASTTPVQAQGLGGRTITAIAAGGYHSLALASDGTVWAWGHNNDGELGNGTTTASTTPVQAQGLGGRTITAIAAGGYHSLALASDGTVWAWGHNNDGELGNGTTTASTTPVQAQGLGGRTITAIAAGGYHSLALASDGTVWAWGHNNDGELGNGTTTASTTPVQAQGLGGRTITAIAAGGYHSLALASDGTVWAWGHNNDGELGNGTTTASTTPVQAQGLGGRTITAIAAGGYHSLALASDGTVWAWGHNNDGELGNGTTTASTTPVQAQGLGGRTITAIAAGGYHSLALASDGTVWAWGHNNDGELGNGTTTASTTPVQVQGSNTDMFDVPVINPGVALGLITLGLGAAVTMLVIHRRRTAGAGHRHPLPRTERTRTR</sequence>
<keyword evidence="2" id="KW-1133">Transmembrane helix</keyword>
<feature type="domain" description="RCC1-like" evidence="3">
    <location>
        <begin position="195"/>
        <end position="412"/>
    </location>
</feature>
<keyword evidence="1" id="KW-0677">Repeat</keyword>
<evidence type="ECO:0000313" key="4">
    <source>
        <dbReference type="EMBL" id="ODA90867.1"/>
    </source>
</evidence>
<dbReference type="EMBL" id="LNZG01000005">
    <property type="protein sequence ID" value="ODA90867.1"/>
    <property type="molecule type" value="Genomic_DNA"/>
</dbReference>
<dbReference type="Proteomes" id="UP000094426">
    <property type="component" value="Unassembled WGS sequence"/>
</dbReference>
<evidence type="ECO:0000259" key="3">
    <source>
        <dbReference type="Pfam" id="PF25390"/>
    </source>
</evidence>
<dbReference type="AlphaFoldDB" id="A0A1E2SM60"/>
<dbReference type="PRINTS" id="PR00633">
    <property type="entry name" value="RCCNDNSATION"/>
</dbReference>
<dbReference type="Gene3D" id="2.130.10.30">
    <property type="entry name" value="Regulator of chromosome condensation 1/beta-lactamase-inhibitor protein II"/>
    <property type="match status" value="2"/>
</dbReference>
<dbReference type="SUPFAM" id="SSF50965">
    <property type="entry name" value="Galactose oxidase, central domain"/>
    <property type="match status" value="1"/>
</dbReference>
<evidence type="ECO:0000313" key="5">
    <source>
        <dbReference type="Proteomes" id="UP000094426"/>
    </source>
</evidence>
<dbReference type="PROSITE" id="PS00626">
    <property type="entry name" value="RCC1_2"/>
    <property type="match status" value="7"/>
</dbReference>
<dbReference type="SUPFAM" id="SSF50985">
    <property type="entry name" value="RCC1/BLIP-II"/>
    <property type="match status" value="1"/>
</dbReference>
<dbReference type="SMR" id="A0A1E2SM60"/>